<evidence type="ECO:0000313" key="2">
    <source>
        <dbReference type="Proteomes" id="UP000291562"/>
    </source>
</evidence>
<reference evidence="1 2" key="1">
    <citation type="submission" date="2019-01" db="EMBL/GenBank/DDBJ databases">
        <title>Pseudolysobacter antarctica gen. nov., sp. nov., isolated from Fildes Peninsula, Antarctica.</title>
        <authorList>
            <person name="Wei Z."/>
            <person name="Peng F."/>
        </authorList>
    </citation>
    <scope>NUCLEOTIDE SEQUENCE [LARGE SCALE GENOMIC DNA]</scope>
    <source>
        <strain evidence="1 2">AQ6-296</strain>
    </source>
</reference>
<organism evidence="1 2">
    <name type="scientific">Pseudolysobacter antarcticus</name>
    <dbReference type="NCBI Taxonomy" id="2511995"/>
    <lineage>
        <taxon>Bacteria</taxon>
        <taxon>Pseudomonadati</taxon>
        <taxon>Pseudomonadota</taxon>
        <taxon>Gammaproteobacteria</taxon>
        <taxon>Lysobacterales</taxon>
        <taxon>Rhodanobacteraceae</taxon>
        <taxon>Pseudolysobacter</taxon>
    </lineage>
</organism>
<protein>
    <submittedName>
        <fullName evidence="1">Uncharacterized protein</fullName>
    </submittedName>
</protein>
<sequence>MNMRVEDFIIVTEVDHGPAFVEQIFQRRYKQTAPDFPHHIVAFWRRDDGAFVPLCYAHFSNAGEILLGGGACTDDRVLRRLSAAQRDALRTVGGVYQHTLDYAVKHFAPRYDAIFGYCGDGLAERVDLAVGFSKTEHKHLLVYWTRELAPDRRAELLAQANVVGPF</sequence>
<dbReference type="KEGG" id="xbc:ELE36_13630"/>
<name>A0A411HLN0_9GAMM</name>
<proteinExistence type="predicted"/>
<dbReference type="Proteomes" id="UP000291562">
    <property type="component" value="Chromosome"/>
</dbReference>
<dbReference type="RefSeq" id="WP_129834187.1">
    <property type="nucleotide sequence ID" value="NZ_CP035704.1"/>
</dbReference>
<keyword evidence="2" id="KW-1185">Reference proteome</keyword>
<dbReference type="OrthoDB" id="6197110at2"/>
<dbReference type="EMBL" id="CP035704">
    <property type="protein sequence ID" value="QBB71310.1"/>
    <property type="molecule type" value="Genomic_DNA"/>
</dbReference>
<dbReference type="AlphaFoldDB" id="A0A411HLN0"/>
<evidence type="ECO:0000313" key="1">
    <source>
        <dbReference type="EMBL" id="QBB71310.1"/>
    </source>
</evidence>
<gene>
    <name evidence="1" type="ORF">ELE36_13630</name>
</gene>
<accession>A0A411HLN0</accession>